<dbReference type="InterPro" id="IPR001867">
    <property type="entry name" value="OmpR/PhoB-type_DNA-bd"/>
</dbReference>
<evidence type="ECO:0000256" key="5">
    <source>
        <dbReference type="ARBA" id="ARBA00023125"/>
    </source>
</evidence>
<dbReference type="PROSITE" id="PS51755">
    <property type="entry name" value="OMPR_PHOB"/>
    <property type="match status" value="1"/>
</dbReference>
<keyword evidence="5 8" id="KW-0238">DNA-binding</keyword>
<dbReference type="AlphaFoldDB" id="A0A1I2CL52"/>
<evidence type="ECO:0000313" key="11">
    <source>
        <dbReference type="EMBL" id="SFE68968.1"/>
    </source>
</evidence>
<dbReference type="PANTHER" id="PTHR48111:SF2">
    <property type="entry name" value="RESPONSE REGULATOR SAER"/>
    <property type="match status" value="1"/>
</dbReference>
<dbReference type="EMBL" id="FONN01000005">
    <property type="protein sequence ID" value="SFE68968.1"/>
    <property type="molecule type" value="Genomic_DNA"/>
</dbReference>
<dbReference type="InterPro" id="IPR039420">
    <property type="entry name" value="WalR-like"/>
</dbReference>
<dbReference type="FunFam" id="3.40.50.2300:FF:000001">
    <property type="entry name" value="DNA-binding response regulator PhoB"/>
    <property type="match status" value="1"/>
</dbReference>
<evidence type="ECO:0000313" key="12">
    <source>
        <dbReference type="Proteomes" id="UP000183410"/>
    </source>
</evidence>
<feature type="modified residue" description="4-aspartylphosphate" evidence="7">
    <location>
        <position position="61"/>
    </location>
</feature>
<dbReference type="PROSITE" id="PS50110">
    <property type="entry name" value="RESPONSE_REGULATORY"/>
    <property type="match status" value="1"/>
</dbReference>
<evidence type="ECO:0000256" key="6">
    <source>
        <dbReference type="ARBA" id="ARBA00023163"/>
    </source>
</evidence>
<organism evidence="11 12">
    <name type="scientific">Paenibacillus algorifonticola</name>
    <dbReference type="NCBI Taxonomy" id="684063"/>
    <lineage>
        <taxon>Bacteria</taxon>
        <taxon>Bacillati</taxon>
        <taxon>Bacillota</taxon>
        <taxon>Bacilli</taxon>
        <taxon>Bacillales</taxon>
        <taxon>Paenibacillaceae</taxon>
        <taxon>Paenibacillus</taxon>
    </lineage>
</organism>
<dbReference type="Gene3D" id="3.40.50.2300">
    <property type="match status" value="1"/>
</dbReference>
<dbReference type="InterPro" id="IPR036388">
    <property type="entry name" value="WH-like_DNA-bd_sf"/>
</dbReference>
<evidence type="ECO:0000256" key="3">
    <source>
        <dbReference type="ARBA" id="ARBA00023012"/>
    </source>
</evidence>
<dbReference type="Pfam" id="PF00486">
    <property type="entry name" value="Trans_reg_C"/>
    <property type="match status" value="1"/>
</dbReference>
<feature type="domain" description="OmpR/PhoB-type" evidence="10">
    <location>
        <begin position="141"/>
        <end position="240"/>
    </location>
</feature>
<dbReference type="InterPro" id="IPR001789">
    <property type="entry name" value="Sig_transdc_resp-reg_receiver"/>
</dbReference>
<sequence length="241" mass="27497">MEERGNAMAAATILMVDDEKEILKLIEIYLLNEGYNLLQASNGLEALELLSKNSVDLIILDVMMPKMDGLEACMKIREDHNIPIIMLSAKTQDIDKIAGLSIGADEYVSKPFSPLVLVARIKSHLRRYNRISTRRSEPSNDQQIVIDDLVINNATHTVTVDRQEVKLTPREFAVLELLAINRGIVLSTERIYEVAWNEPFMESKNTVMVHIRKIREKIEKDPQHPKFIKTVWGIGYKMEAL</sequence>
<evidence type="ECO:0000256" key="7">
    <source>
        <dbReference type="PROSITE-ProRule" id="PRU00169"/>
    </source>
</evidence>
<name>A0A1I2CL52_9BACL</name>
<dbReference type="GO" id="GO:0006355">
    <property type="term" value="P:regulation of DNA-templated transcription"/>
    <property type="evidence" value="ECO:0007669"/>
    <property type="project" value="InterPro"/>
</dbReference>
<evidence type="ECO:0000256" key="4">
    <source>
        <dbReference type="ARBA" id="ARBA00023015"/>
    </source>
</evidence>
<feature type="domain" description="Response regulatory" evidence="9">
    <location>
        <begin position="12"/>
        <end position="125"/>
    </location>
</feature>
<dbReference type="Gene3D" id="6.10.250.690">
    <property type="match status" value="1"/>
</dbReference>
<evidence type="ECO:0000256" key="1">
    <source>
        <dbReference type="ARBA" id="ARBA00004496"/>
    </source>
</evidence>
<keyword evidence="6" id="KW-0804">Transcription</keyword>
<evidence type="ECO:0000259" key="10">
    <source>
        <dbReference type="PROSITE" id="PS51755"/>
    </source>
</evidence>
<dbReference type="GO" id="GO:0005829">
    <property type="term" value="C:cytosol"/>
    <property type="evidence" value="ECO:0007669"/>
    <property type="project" value="TreeGrafter"/>
</dbReference>
<reference evidence="12" key="1">
    <citation type="submission" date="2016-10" db="EMBL/GenBank/DDBJ databases">
        <authorList>
            <person name="Varghese N."/>
            <person name="Submissions S."/>
        </authorList>
    </citation>
    <scope>NUCLEOTIDE SEQUENCE [LARGE SCALE GENOMIC DNA]</scope>
    <source>
        <strain evidence="12">CGMCC 1.10223</strain>
    </source>
</reference>
<proteinExistence type="predicted"/>
<dbReference type="CDD" id="cd00383">
    <property type="entry name" value="trans_reg_C"/>
    <property type="match status" value="1"/>
</dbReference>
<dbReference type="GO" id="GO:0000976">
    <property type="term" value="F:transcription cis-regulatory region binding"/>
    <property type="evidence" value="ECO:0007669"/>
    <property type="project" value="TreeGrafter"/>
</dbReference>
<gene>
    <name evidence="11" type="ORF">SAMN04487969_105135</name>
</gene>
<dbReference type="SUPFAM" id="SSF52172">
    <property type="entry name" value="CheY-like"/>
    <property type="match status" value="1"/>
</dbReference>
<dbReference type="PANTHER" id="PTHR48111">
    <property type="entry name" value="REGULATOR OF RPOS"/>
    <property type="match status" value="1"/>
</dbReference>
<dbReference type="Proteomes" id="UP000183410">
    <property type="component" value="Unassembled WGS sequence"/>
</dbReference>
<evidence type="ECO:0000256" key="8">
    <source>
        <dbReference type="PROSITE-ProRule" id="PRU01091"/>
    </source>
</evidence>
<keyword evidence="12" id="KW-1185">Reference proteome</keyword>
<dbReference type="GO" id="GO:0032993">
    <property type="term" value="C:protein-DNA complex"/>
    <property type="evidence" value="ECO:0007669"/>
    <property type="project" value="TreeGrafter"/>
</dbReference>
<dbReference type="Gene3D" id="1.10.10.10">
    <property type="entry name" value="Winged helix-like DNA-binding domain superfamily/Winged helix DNA-binding domain"/>
    <property type="match status" value="1"/>
</dbReference>
<accession>A0A1I2CL52</accession>
<dbReference type="InterPro" id="IPR011006">
    <property type="entry name" value="CheY-like_superfamily"/>
</dbReference>
<comment type="subcellular location">
    <subcellularLocation>
        <location evidence="1">Cytoplasm</location>
    </subcellularLocation>
</comment>
<keyword evidence="4" id="KW-0805">Transcription regulation</keyword>
<dbReference type="SMART" id="SM00448">
    <property type="entry name" value="REC"/>
    <property type="match status" value="1"/>
</dbReference>
<feature type="DNA-binding region" description="OmpR/PhoB-type" evidence="8">
    <location>
        <begin position="141"/>
        <end position="240"/>
    </location>
</feature>
<keyword evidence="2 7" id="KW-0597">Phosphoprotein</keyword>
<dbReference type="FunFam" id="1.10.10.10:FF:000018">
    <property type="entry name" value="DNA-binding response regulator ResD"/>
    <property type="match status" value="1"/>
</dbReference>
<dbReference type="CDD" id="cd17574">
    <property type="entry name" value="REC_OmpR"/>
    <property type="match status" value="1"/>
</dbReference>
<evidence type="ECO:0000256" key="2">
    <source>
        <dbReference type="ARBA" id="ARBA00022553"/>
    </source>
</evidence>
<dbReference type="SMART" id="SM00862">
    <property type="entry name" value="Trans_reg_C"/>
    <property type="match status" value="1"/>
</dbReference>
<dbReference type="Pfam" id="PF00072">
    <property type="entry name" value="Response_reg"/>
    <property type="match status" value="1"/>
</dbReference>
<evidence type="ECO:0000259" key="9">
    <source>
        <dbReference type="PROSITE" id="PS50110"/>
    </source>
</evidence>
<protein>
    <submittedName>
        <fullName evidence="11">DNA-binding response regulator, OmpR family, contains REC and winged-helix (WHTH) domain</fullName>
    </submittedName>
</protein>
<keyword evidence="3" id="KW-0902">Two-component regulatory system</keyword>
<dbReference type="GO" id="GO:0000156">
    <property type="term" value="F:phosphorelay response regulator activity"/>
    <property type="evidence" value="ECO:0007669"/>
    <property type="project" value="TreeGrafter"/>
</dbReference>